<protein>
    <submittedName>
        <fullName evidence="2">GNAT family N-acetyltransferase</fullName>
    </submittedName>
</protein>
<dbReference type="PROSITE" id="PS51186">
    <property type="entry name" value="GNAT"/>
    <property type="match status" value="1"/>
</dbReference>
<evidence type="ECO:0000313" key="2">
    <source>
        <dbReference type="EMBL" id="MDT0268836.1"/>
    </source>
</evidence>
<dbReference type="InterPro" id="IPR000182">
    <property type="entry name" value="GNAT_dom"/>
</dbReference>
<reference evidence="3" key="1">
    <citation type="submission" date="2023-07" db="EMBL/GenBank/DDBJ databases">
        <title>30 novel species of actinomycetes from the DSMZ collection.</title>
        <authorList>
            <person name="Nouioui I."/>
        </authorList>
    </citation>
    <scope>NUCLEOTIDE SEQUENCE [LARGE SCALE GENOMIC DNA]</scope>
    <source>
        <strain evidence="3">DSM 44915</strain>
    </source>
</reference>
<dbReference type="Gene3D" id="3.40.630.30">
    <property type="match status" value="1"/>
</dbReference>
<comment type="caution">
    <text evidence="2">The sequence shown here is derived from an EMBL/GenBank/DDBJ whole genome shotgun (WGS) entry which is preliminary data.</text>
</comment>
<accession>A0ABU2JVP9</accession>
<dbReference type="Proteomes" id="UP001183410">
    <property type="component" value="Unassembled WGS sequence"/>
</dbReference>
<dbReference type="InterPro" id="IPR052523">
    <property type="entry name" value="Trichothecene_AcTrans"/>
</dbReference>
<name>A0ABU2JVP9_9ACTN</name>
<feature type="domain" description="N-acetyltransferase" evidence="1">
    <location>
        <begin position="65"/>
        <end position="199"/>
    </location>
</feature>
<dbReference type="Pfam" id="PF00583">
    <property type="entry name" value="Acetyltransf_1"/>
    <property type="match status" value="1"/>
</dbReference>
<dbReference type="SUPFAM" id="SSF55729">
    <property type="entry name" value="Acyl-CoA N-acyltransferases (Nat)"/>
    <property type="match status" value="1"/>
</dbReference>
<evidence type="ECO:0000313" key="3">
    <source>
        <dbReference type="Proteomes" id="UP001183410"/>
    </source>
</evidence>
<sequence>MTQHHQATPAARPLTDADVPTAVDTLARAFADYPFTRHVIAADGHQERIRRFQELCLTVVGMAYGRVWVADEARAVAVWTTPERDPAPALAEIGSVLGELAGDRAAAFESAERVIAPHRPAEPVWFLNTVGVAPEAWGRGLGGAVLAPGVAAAARAGCPAFLETSSERNVRFYQRLGFTVTAEVPLPDGGPTTWCLRREPDAAPAAGH</sequence>
<gene>
    <name evidence="2" type="ORF">RM844_21340</name>
</gene>
<dbReference type="InterPro" id="IPR016181">
    <property type="entry name" value="Acyl_CoA_acyltransferase"/>
</dbReference>
<dbReference type="RefSeq" id="WP_311668924.1">
    <property type="nucleotide sequence ID" value="NZ_JAVREO010000013.1"/>
</dbReference>
<dbReference type="PANTHER" id="PTHR42791:SF1">
    <property type="entry name" value="N-ACETYLTRANSFERASE DOMAIN-CONTAINING PROTEIN"/>
    <property type="match status" value="1"/>
</dbReference>
<evidence type="ECO:0000259" key="1">
    <source>
        <dbReference type="PROSITE" id="PS51186"/>
    </source>
</evidence>
<dbReference type="PANTHER" id="PTHR42791">
    <property type="entry name" value="GNAT FAMILY ACETYLTRANSFERASE"/>
    <property type="match status" value="1"/>
</dbReference>
<dbReference type="EMBL" id="JAVREO010000013">
    <property type="protein sequence ID" value="MDT0268836.1"/>
    <property type="molecule type" value="Genomic_DNA"/>
</dbReference>
<keyword evidence="3" id="KW-1185">Reference proteome</keyword>
<proteinExistence type="predicted"/>
<organism evidence="2 3">
    <name type="scientific">Streptomyces chisholmiae</name>
    <dbReference type="NCBI Taxonomy" id="3075540"/>
    <lineage>
        <taxon>Bacteria</taxon>
        <taxon>Bacillati</taxon>
        <taxon>Actinomycetota</taxon>
        <taxon>Actinomycetes</taxon>
        <taxon>Kitasatosporales</taxon>
        <taxon>Streptomycetaceae</taxon>
        <taxon>Streptomyces</taxon>
    </lineage>
</organism>